<name>A0A7S7NLQ0_PALFE</name>
<dbReference type="KEGG" id="pfer:IRI77_24050"/>
<dbReference type="AlphaFoldDB" id="A0A7S7NLQ0"/>
<evidence type="ECO:0000313" key="1">
    <source>
        <dbReference type="EMBL" id="QOY85875.1"/>
    </source>
</evidence>
<reference evidence="1 2" key="1">
    <citation type="submission" date="2020-10" db="EMBL/GenBank/DDBJ databases">
        <title>Complete genome sequence of Paludibaculum fermentans P105T, a facultatively anaerobic acidobacterium capable of dissimilatory Fe(III) reduction.</title>
        <authorList>
            <person name="Dedysh S.N."/>
            <person name="Beletsky A.V."/>
            <person name="Kulichevskaya I.S."/>
            <person name="Mardanov A.V."/>
            <person name="Ravin N.V."/>
        </authorList>
    </citation>
    <scope>NUCLEOTIDE SEQUENCE [LARGE SCALE GENOMIC DNA]</scope>
    <source>
        <strain evidence="1 2">P105</strain>
    </source>
</reference>
<gene>
    <name evidence="1" type="ORF">IRI77_24050</name>
</gene>
<organism evidence="1 2">
    <name type="scientific">Paludibaculum fermentans</name>
    <dbReference type="NCBI Taxonomy" id="1473598"/>
    <lineage>
        <taxon>Bacteria</taxon>
        <taxon>Pseudomonadati</taxon>
        <taxon>Acidobacteriota</taxon>
        <taxon>Terriglobia</taxon>
        <taxon>Bryobacterales</taxon>
        <taxon>Bryobacteraceae</taxon>
        <taxon>Paludibaculum</taxon>
    </lineage>
</organism>
<evidence type="ECO:0000313" key="2">
    <source>
        <dbReference type="Proteomes" id="UP000593892"/>
    </source>
</evidence>
<protein>
    <submittedName>
        <fullName evidence="1">Uncharacterized protein</fullName>
    </submittedName>
</protein>
<accession>A0A7S7NLQ0</accession>
<sequence>MDGIARPAKVYQLGLITLWPEGAGTLSFDDVEVSGLSGPSLSDQLYYVRAVDTSGARDKAWSVEGAAQPDGTYRRAVVRTPVFTLKAPHVRVIETGDAVKIQVLARVCEGSCASQ</sequence>
<keyword evidence="2" id="KW-1185">Reference proteome</keyword>
<dbReference type="Proteomes" id="UP000593892">
    <property type="component" value="Chromosome"/>
</dbReference>
<dbReference type="EMBL" id="CP063849">
    <property type="protein sequence ID" value="QOY85875.1"/>
    <property type="molecule type" value="Genomic_DNA"/>
</dbReference>
<proteinExistence type="predicted"/>
<dbReference type="RefSeq" id="WP_194447545.1">
    <property type="nucleotide sequence ID" value="NZ_CP063849.1"/>
</dbReference>